<evidence type="ECO:0000259" key="3">
    <source>
        <dbReference type="Pfam" id="PF18962"/>
    </source>
</evidence>
<dbReference type="NCBIfam" id="TIGR04183">
    <property type="entry name" value="Por_Secre_tail"/>
    <property type="match status" value="1"/>
</dbReference>
<feature type="signal peptide" evidence="2">
    <location>
        <begin position="1"/>
        <end position="17"/>
    </location>
</feature>
<dbReference type="Gene3D" id="2.80.10.50">
    <property type="match status" value="3"/>
</dbReference>
<feature type="domain" description="Secretion system C-terminal sorting" evidence="3">
    <location>
        <begin position="428"/>
        <end position="499"/>
    </location>
</feature>
<protein>
    <submittedName>
        <fullName evidence="4">T9SS type A sorting domain-containing protein</fullName>
    </submittedName>
</protein>
<dbReference type="SUPFAM" id="SSF50965">
    <property type="entry name" value="Galactose oxidase, central domain"/>
    <property type="match status" value="1"/>
</dbReference>
<keyword evidence="1 2" id="KW-0732">Signal</keyword>
<accession>A0ABU9N6Y6</accession>
<evidence type="ECO:0000313" key="5">
    <source>
        <dbReference type="Proteomes" id="UP001460072"/>
    </source>
</evidence>
<evidence type="ECO:0000313" key="4">
    <source>
        <dbReference type="EMBL" id="MEM0542599.1"/>
    </source>
</evidence>
<dbReference type="EMBL" id="JBCGDO010000008">
    <property type="protein sequence ID" value="MEM0542599.1"/>
    <property type="molecule type" value="Genomic_DNA"/>
</dbReference>
<gene>
    <name evidence="4" type="ORF">WFZ85_08210</name>
</gene>
<evidence type="ECO:0000256" key="2">
    <source>
        <dbReference type="SAM" id="SignalP"/>
    </source>
</evidence>
<keyword evidence="5" id="KW-1185">Reference proteome</keyword>
<organism evidence="4 5">
    <name type="scientific">Flavobacterium aureirubrum</name>
    <dbReference type="NCBI Taxonomy" id="3133147"/>
    <lineage>
        <taxon>Bacteria</taxon>
        <taxon>Pseudomonadati</taxon>
        <taxon>Bacteroidota</taxon>
        <taxon>Flavobacteriia</taxon>
        <taxon>Flavobacteriales</taxon>
        <taxon>Flavobacteriaceae</taxon>
        <taxon>Flavobacterium</taxon>
    </lineage>
</organism>
<dbReference type="Proteomes" id="UP001460072">
    <property type="component" value="Unassembled WGS sequence"/>
</dbReference>
<proteinExistence type="predicted"/>
<dbReference type="InterPro" id="IPR026444">
    <property type="entry name" value="Secre_tail"/>
</dbReference>
<feature type="chain" id="PRO_5045255726" evidence="2">
    <location>
        <begin position="18"/>
        <end position="501"/>
    </location>
</feature>
<dbReference type="RefSeq" id="WP_342695805.1">
    <property type="nucleotide sequence ID" value="NZ_JBCGDO010000008.1"/>
</dbReference>
<evidence type="ECO:0000256" key="1">
    <source>
        <dbReference type="ARBA" id="ARBA00022729"/>
    </source>
</evidence>
<name>A0ABU9N6Y6_9FLAO</name>
<comment type="caution">
    <text evidence="4">The sequence shown here is derived from an EMBL/GenBank/DDBJ whole genome shotgun (WGS) entry which is preliminary data.</text>
</comment>
<dbReference type="Pfam" id="PF18962">
    <property type="entry name" value="Por_Secre_tail"/>
    <property type="match status" value="1"/>
</dbReference>
<sequence length="501" mass="53723">MKSYFLLLFILSFKVLAQAGSFDNNFDMDGKNTNCFSQTFYNTASHFQSNGKVVSAGGNQILCNVSISRFNVDGSLDTSFGINGNVENSICNVFPNGNSYYSLDMVIQPDDKIVIMGLIQNNIGNAYWVVRLLPDGALDPSFSGDGYLDLSFGTEQDRGTCVALQLDGRILVGGTSGSAAQFFTVARLLSNGDLDQTFGNSGVVQTPFSGTESFANCITVQNDGKIILGGYTVNTPFAKDFAMIRYTSSGAIDTGFGNNGKVITTLNNTFSDYIDRIIIDLQGRIIASGCSSFEVNYKLAMARYTPTGLLDTTFGNNGIIITNTNSRNSDVALQIDNKIVLVGGVDGGVFSILRFLENGQIDTNFGNNGLVEGFPEGYASSVLIQPDNKIVVTGNTPNPDFNAVCSAIIRLNPGTLSTEAFSDSVVKLYPNPTSGVVFFDNSESMYEKVSVYNYLGQEVLKPFDCAQGGNTSLNLSNLSNGVYLVKFEGNGTNGVAKVVKE</sequence>
<dbReference type="Pfam" id="PF17164">
    <property type="entry name" value="DUF5122"/>
    <property type="match status" value="6"/>
</dbReference>
<reference evidence="4 5" key="1">
    <citation type="submission" date="2024-03" db="EMBL/GenBank/DDBJ databases">
        <title>Two novel species of the genus Flavobacterium exhibiting potentially degradation of complex polysaccharides.</title>
        <authorList>
            <person name="Lian X."/>
        </authorList>
    </citation>
    <scope>NUCLEOTIDE SEQUENCE [LARGE SCALE GENOMIC DNA]</scope>
    <source>
        <strain evidence="5">j3</strain>
    </source>
</reference>
<dbReference type="InterPro" id="IPR013431">
    <property type="entry name" value="Delta_60_rpt"/>
</dbReference>
<dbReference type="NCBIfam" id="TIGR02608">
    <property type="entry name" value="delta_60_rpt"/>
    <property type="match status" value="7"/>
</dbReference>
<dbReference type="InterPro" id="IPR011043">
    <property type="entry name" value="Gal_Oxase/kelch_b-propeller"/>
</dbReference>